<dbReference type="RefSeq" id="WP_260560217.1">
    <property type="nucleotide sequence ID" value="NZ_BAABEC010000013.1"/>
</dbReference>
<keyword evidence="3" id="KW-1185">Reference proteome</keyword>
<feature type="compositionally biased region" description="Polar residues" evidence="1">
    <location>
        <begin position="86"/>
        <end position="102"/>
    </location>
</feature>
<reference evidence="2" key="1">
    <citation type="submission" date="2022-09" db="EMBL/GenBank/DDBJ databases">
        <title>genome sequence of Deinococcus rubellus.</title>
        <authorList>
            <person name="Srinivasan S."/>
        </authorList>
    </citation>
    <scope>NUCLEOTIDE SEQUENCE</scope>
    <source>
        <strain evidence="2">Ant6</strain>
    </source>
</reference>
<sequence length="102" mass="11532">MHLLQGRYAAEQRNGGYFIKILEDYGHHRATVSQDAWRADIAVLTAALTDLDPRVEVNTQVGKLVWRFSRRERDSNTGASAYFQGRAQTITVPNQPGMSARR</sequence>
<evidence type="ECO:0000313" key="3">
    <source>
        <dbReference type="Proteomes" id="UP001060261"/>
    </source>
</evidence>
<feature type="region of interest" description="Disordered" evidence="1">
    <location>
        <begin position="74"/>
        <end position="102"/>
    </location>
</feature>
<evidence type="ECO:0000313" key="2">
    <source>
        <dbReference type="EMBL" id="UWX63938.1"/>
    </source>
</evidence>
<proteinExistence type="predicted"/>
<dbReference type="EMBL" id="CP104213">
    <property type="protein sequence ID" value="UWX63938.1"/>
    <property type="molecule type" value="Genomic_DNA"/>
</dbReference>
<name>A0ABY5YJH2_9DEIO</name>
<accession>A0ABY5YJH2</accession>
<dbReference type="Proteomes" id="UP001060261">
    <property type="component" value="Chromosome"/>
</dbReference>
<gene>
    <name evidence="2" type="ORF">N0D28_14635</name>
</gene>
<protein>
    <submittedName>
        <fullName evidence="2">Uncharacterized protein</fullName>
    </submittedName>
</protein>
<evidence type="ECO:0000256" key="1">
    <source>
        <dbReference type="SAM" id="MobiDB-lite"/>
    </source>
</evidence>
<organism evidence="2 3">
    <name type="scientific">Deinococcus rubellus</name>
    <dbReference type="NCBI Taxonomy" id="1889240"/>
    <lineage>
        <taxon>Bacteria</taxon>
        <taxon>Thermotogati</taxon>
        <taxon>Deinococcota</taxon>
        <taxon>Deinococci</taxon>
        <taxon>Deinococcales</taxon>
        <taxon>Deinococcaceae</taxon>
        <taxon>Deinococcus</taxon>
    </lineage>
</organism>